<dbReference type="EMBL" id="JADIMO010000016">
    <property type="protein sequence ID" value="MBO8444324.1"/>
    <property type="molecule type" value="Genomic_DNA"/>
</dbReference>
<proteinExistence type="predicted"/>
<dbReference type="Gene3D" id="3.40.1420.30">
    <property type="match status" value="1"/>
</dbReference>
<feature type="domain" description="Putative beta-lactamase-inhibitor-like PepSY-like" evidence="2">
    <location>
        <begin position="62"/>
        <end position="143"/>
    </location>
</feature>
<dbReference type="Pfam" id="PF11396">
    <property type="entry name" value="PepSY_like"/>
    <property type="match status" value="1"/>
</dbReference>
<reference evidence="3" key="1">
    <citation type="submission" date="2020-10" db="EMBL/GenBank/DDBJ databases">
        <authorList>
            <person name="Gilroy R."/>
        </authorList>
    </citation>
    <scope>NUCLEOTIDE SEQUENCE</scope>
    <source>
        <strain evidence="3">D5-748</strain>
    </source>
</reference>
<dbReference type="InterPro" id="IPR021533">
    <property type="entry name" value="PepSY-like"/>
</dbReference>
<reference evidence="3" key="2">
    <citation type="journal article" date="2021" name="PeerJ">
        <title>Extensive microbial diversity within the chicken gut microbiome revealed by metagenomics and culture.</title>
        <authorList>
            <person name="Gilroy R."/>
            <person name="Ravi A."/>
            <person name="Getino M."/>
            <person name="Pursley I."/>
            <person name="Horton D.L."/>
            <person name="Alikhan N.F."/>
            <person name="Baker D."/>
            <person name="Gharbi K."/>
            <person name="Hall N."/>
            <person name="Watson M."/>
            <person name="Adriaenssens E.M."/>
            <person name="Foster-Nyarko E."/>
            <person name="Jarju S."/>
            <person name="Secka A."/>
            <person name="Antonio M."/>
            <person name="Oren A."/>
            <person name="Chaudhuri R.R."/>
            <person name="La Ragione R."/>
            <person name="Hildebrand F."/>
            <person name="Pallen M.J."/>
        </authorList>
    </citation>
    <scope>NUCLEOTIDE SEQUENCE</scope>
    <source>
        <strain evidence="3">D5-748</strain>
    </source>
</reference>
<protein>
    <submittedName>
        <fullName evidence="3">PepSY-like domain-containing protein</fullName>
    </submittedName>
</protein>
<dbReference type="SUPFAM" id="SSF160574">
    <property type="entry name" value="BT0923-like"/>
    <property type="match status" value="1"/>
</dbReference>
<accession>A0A9D9EG07</accession>
<evidence type="ECO:0000313" key="4">
    <source>
        <dbReference type="Proteomes" id="UP000823619"/>
    </source>
</evidence>
<keyword evidence="1" id="KW-0732">Signal</keyword>
<dbReference type="Proteomes" id="UP000823619">
    <property type="component" value="Unassembled WGS sequence"/>
</dbReference>
<feature type="signal peptide" evidence="1">
    <location>
        <begin position="1"/>
        <end position="20"/>
    </location>
</feature>
<name>A0A9D9EG07_9BACT</name>
<organism evidence="3 4">
    <name type="scientific">Candidatus Cryptobacteroides merdavium</name>
    <dbReference type="NCBI Taxonomy" id="2840769"/>
    <lineage>
        <taxon>Bacteria</taxon>
        <taxon>Pseudomonadati</taxon>
        <taxon>Bacteroidota</taxon>
        <taxon>Bacteroidia</taxon>
        <taxon>Bacteroidales</taxon>
        <taxon>Candidatus Cryptobacteroides</taxon>
    </lineage>
</organism>
<feature type="chain" id="PRO_5039371985" evidence="1">
    <location>
        <begin position="21"/>
        <end position="147"/>
    </location>
</feature>
<evidence type="ECO:0000313" key="3">
    <source>
        <dbReference type="EMBL" id="MBO8444324.1"/>
    </source>
</evidence>
<dbReference type="AlphaFoldDB" id="A0A9D9EG07"/>
<evidence type="ECO:0000259" key="2">
    <source>
        <dbReference type="Pfam" id="PF11396"/>
    </source>
</evidence>
<evidence type="ECO:0000256" key="1">
    <source>
        <dbReference type="SAM" id="SignalP"/>
    </source>
</evidence>
<sequence>MKKILISAVVLLGGIFAANADDRERPTTVDKLPAAAQQFLKEHFKDLTVAFVVEDPKMMGSEYEVTYTDRTEVDFGTDGNWTSVERKYSAVPASVVPKQIADFVAKGNFQGQYIKSISRNAYTWEVDLSNGLEIKFDSNFNLLGYDD</sequence>
<gene>
    <name evidence="3" type="ORF">IAC23_01330</name>
</gene>
<comment type="caution">
    <text evidence="3">The sequence shown here is derived from an EMBL/GenBank/DDBJ whole genome shotgun (WGS) entry which is preliminary data.</text>
</comment>